<feature type="compositionally biased region" description="Acidic residues" evidence="1">
    <location>
        <begin position="200"/>
        <end position="209"/>
    </location>
</feature>
<reference evidence="3 5" key="1">
    <citation type="journal article" date="2017" name="Nature">
        <title>The sunflower genome provides insights into oil metabolism, flowering and Asterid evolution.</title>
        <authorList>
            <person name="Badouin H."/>
            <person name="Gouzy J."/>
            <person name="Grassa C.J."/>
            <person name="Murat F."/>
            <person name="Staton S.E."/>
            <person name="Cottret L."/>
            <person name="Lelandais-Briere C."/>
            <person name="Owens G.L."/>
            <person name="Carrere S."/>
            <person name="Mayjonade B."/>
            <person name="Legrand L."/>
            <person name="Gill N."/>
            <person name="Kane N.C."/>
            <person name="Bowers J.E."/>
            <person name="Hubner S."/>
            <person name="Bellec A."/>
            <person name="Berard A."/>
            <person name="Berges H."/>
            <person name="Blanchet N."/>
            <person name="Boniface M.C."/>
            <person name="Brunel D."/>
            <person name="Catrice O."/>
            <person name="Chaidir N."/>
            <person name="Claudel C."/>
            <person name="Donnadieu C."/>
            <person name="Faraut T."/>
            <person name="Fievet G."/>
            <person name="Helmstetter N."/>
            <person name="King M."/>
            <person name="Knapp S.J."/>
            <person name="Lai Z."/>
            <person name="Le Paslier M.C."/>
            <person name="Lippi Y."/>
            <person name="Lorenzon L."/>
            <person name="Mandel J.R."/>
            <person name="Marage G."/>
            <person name="Marchand G."/>
            <person name="Marquand E."/>
            <person name="Bret-Mestries E."/>
            <person name="Morien E."/>
            <person name="Nambeesan S."/>
            <person name="Nguyen T."/>
            <person name="Pegot-Espagnet P."/>
            <person name="Pouilly N."/>
            <person name="Raftis F."/>
            <person name="Sallet E."/>
            <person name="Schiex T."/>
            <person name="Thomas J."/>
            <person name="Vandecasteele C."/>
            <person name="Vares D."/>
            <person name="Vear F."/>
            <person name="Vautrin S."/>
            <person name="Crespi M."/>
            <person name="Mangin B."/>
            <person name="Burke J.M."/>
            <person name="Salse J."/>
            <person name="Munos S."/>
            <person name="Vincourt P."/>
            <person name="Rieseberg L.H."/>
            <person name="Langlade N.B."/>
        </authorList>
    </citation>
    <scope>NUCLEOTIDE SEQUENCE [LARGE SCALE GENOMIC DNA]</scope>
    <source>
        <strain evidence="5">cv. SF193</strain>
        <tissue evidence="3">Leaves</tissue>
    </source>
</reference>
<dbReference type="SMART" id="SM00285">
    <property type="entry name" value="PBD"/>
    <property type="match status" value="1"/>
</dbReference>
<accession>A0A251TGW8</accession>
<feature type="compositionally biased region" description="Basic residues" evidence="1">
    <location>
        <begin position="145"/>
        <end position="155"/>
    </location>
</feature>
<sequence length="209" mass="23286">MGTKVKGLIRGIKNISSQIFEDEKEQEFQIGQPTDVKHVAHIGGDGPAVESPSWMKGFDGKDSQSGPLDKTGGKVETPEVKWVSEDSTRRKTRKDDSCHRSTRSVETSKELALLPRSTKNNRRRSMDNNMATETLSKDSSSSQSRHARRSHRGSRRSLDQNTSDDSKPDIPKRSSRRIRKPKEESLGDGPTRSLAKSTTDDSEFGSDDQ</sequence>
<keyword evidence="5" id="KW-1185">Reference proteome</keyword>
<dbReference type="Proteomes" id="UP000215914">
    <property type="component" value="Chromosome 10"/>
</dbReference>
<feature type="domain" description="CRIB" evidence="2">
    <location>
        <begin position="30"/>
        <end position="43"/>
    </location>
</feature>
<gene>
    <name evidence="4" type="ORF">HannXRQ_Chr10g0280771</name>
    <name evidence="3" type="ORF">HanXRQr2_Chr10g0422311</name>
</gene>
<dbReference type="OMA" id="WDGPSIE"/>
<dbReference type="InterPro" id="IPR000095">
    <property type="entry name" value="CRIB_dom"/>
</dbReference>
<dbReference type="Gramene" id="mRNA:HanXRQr2_Chr10g0422311">
    <property type="protein sequence ID" value="mRNA:HanXRQr2_Chr10g0422311"/>
    <property type="gene ID" value="HanXRQr2_Chr10g0422311"/>
</dbReference>
<dbReference type="PANTHER" id="PTHR46325:SF48">
    <property type="entry name" value="CRIB DOMAIN-CONTAINING PROTEIN"/>
    <property type="match status" value="1"/>
</dbReference>
<evidence type="ECO:0000259" key="2">
    <source>
        <dbReference type="PROSITE" id="PS50108"/>
    </source>
</evidence>
<evidence type="ECO:0000313" key="5">
    <source>
        <dbReference type="Proteomes" id="UP000215914"/>
    </source>
</evidence>
<dbReference type="EMBL" id="MNCJ02000325">
    <property type="protein sequence ID" value="KAF5784903.1"/>
    <property type="molecule type" value="Genomic_DNA"/>
</dbReference>
<feature type="compositionally biased region" description="Basic and acidic residues" evidence="1">
    <location>
        <begin position="71"/>
        <end position="99"/>
    </location>
</feature>
<feature type="compositionally biased region" description="Polar residues" evidence="1">
    <location>
        <begin position="127"/>
        <end position="138"/>
    </location>
</feature>
<evidence type="ECO:0000313" key="4">
    <source>
        <dbReference type="EMBL" id="OTG09826.1"/>
    </source>
</evidence>
<feature type="region of interest" description="Disordered" evidence="1">
    <location>
        <begin position="38"/>
        <end position="209"/>
    </location>
</feature>
<dbReference type="STRING" id="4232.A0A251TGW8"/>
<dbReference type="PANTHER" id="PTHR46325">
    <property type="entry name" value="CRIB DOMAIN-CONTAINING PROTEIN RIC8"/>
    <property type="match status" value="1"/>
</dbReference>
<dbReference type="EMBL" id="CM007899">
    <property type="protein sequence ID" value="OTG09826.1"/>
    <property type="molecule type" value="Genomic_DNA"/>
</dbReference>
<dbReference type="InParanoid" id="A0A251TGW8"/>
<evidence type="ECO:0000313" key="3">
    <source>
        <dbReference type="EMBL" id="KAF5784903.1"/>
    </source>
</evidence>
<evidence type="ECO:0000256" key="1">
    <source>
        <dbReference type="SAM" id="MobiDB-lite"/>
    </source>
</evidence>
<proteinExistence type="predicted"/>
<name>A0A251TGW8_HELAN</name>
<dbReference type="PROSITE" id="PS50108">
    <property type="entry name" value="CRIB"/>
    <property type="match status" value="1"/>
</dbReference>
<dbReference type="AlphaFoldDB" id="A0A251TGW8"/>
<dbReference type="CDD" id="cd00132">
    <property type="entry name" value="CRIB"/>
    <property type="match status" value="1"/>
</dbReference>
<organism evidence="4 5">
    <name type="scientific">Helianthus annuus</name>
    <name type="common">Common sunflower</name>
    <dbReference type="NCBI Taxonomy" id="4232"/>
    <lineage>
        <taxon>Eukaryota</taxon>
        <taxon>Viridiplantae</taxon>
        <taxon>Streptophyta</taxon>
        <taxon>Embryophyta</taxon>
        <taxon>Tracheophyta</taxon>
        <taxon>Spermatophyta</taxon>
        <taxon>Magnoliopsida</taxon>
        <taxon>eudicotyledons</taxon>
        <taxon>Gunneridae</taxon>
        <taxon>Pentapetalae</taxon>
        <taxon>asterids</taxon>
        <taxon>campanulids</taxon>
        <taxon>Asterales</taxon>
        <taxon>Asteraceae</taxon>
        <taxon>Asteroideae</taxon>
        <taxon>Heliantheae alliance</taxon>
        <taxon>Heliantheae</taxon>
        <taxon>Helianthus</taxon>
    </lineage>
</organism>
<reference evidence="3" key="3">
    <citation type="submission" date="2020-06" db="EMBL/GenBank/DDBJ databases">
        <title>Helianthus annuus Genome sequencing and assembly Release 2.</title>
        <authorList>
            <person name="Gouzy J."/>
            <person name="Langlade N."/>
            <person name="Munos S."/>
        </authorList>
    </citation>
    <scope>NUCLEOTIDE SEQUENCE</scope>
    <source>
        <tissue evidence="3">Leaves</tissue>
    </source>
</reference>
<protein>
    <submittedName>
        <fullName evidence="3">CRIB domain-containing protein</fullName>
    </submittedName>
    <submittedName>
        <fullName evidence="4">Putative PAK-box/P21-Rho-binding family protein</fullName>
    </submittedName>
</protein>
<reference evidence="4" key="2">
    <citation type="submission" date="2017-02" db="EMBL/GenBank/DDBJ databases">
        <title>Sunflower complete genome.</title>
        <authorList>
            <person name="Langlade N."/>
            <person name="Munos S."/>
        </authorList>
    </citation>
    <scope>NUCLEOTIDE SEQUENCE [LARGE SCALE GENOMIC DNA]</scope>
    <source>
        <tissue evidence="4">Leaves</tissue>
    </source>
</reference>